<dbReference type="EC" id="6.3.5.4" evidence="3"/>
<dbReference type="EMBL" id="JACIIZ010000013">
    <property type="protein sequence ID" value="MBB6253717.1"/>
    <property type="molecule type" value="Genomic_DNA"/>
</dbReference>
<dbReference type="Gene3D" id="3.60.20.10">
    <property type="entry name" value="Glutamine Phosphoribosylpyrophosphate, subunit 1, domain 1"/>
    <property type="match status" value="1"/>
</dbReference>
<keyword evidence="5" id="KW-0067">ATP-binding</keyword>
<dbReference type="SUPFAM" id="SSF52402">
    <property type="entry name" value="Adenine nucleotide alpha hydrolases-like"/>
    <property type="match status" value="1"/>
</dbReference>
<name>A0A7X0B0V6_9PROT</name>
<dbReference type="GO" id="GO:0004066">
    <property type="term" value="F:asparagine synthase (glutamine-hydrolyzing) activity"/>
    <property type="evidence" value="ECO:0007669"/>
    <property type="project" value="UniProtKB-EC"/>
</dbReference>
<dbReference type="Gene3D" id="3.40.50.620">
    <property type="entry name" value="HUPs"/>
    <property type="match status" value="1"/>
</dbReference>
<dbReference type="Pfam" id="PF00733">
    <property type="entry name" value="Asn_synthase"/>
    <property type="match status" value="1"/>
</dbReference>
<dbReference type="InterPro" id="IPR051786">
    <property type="entry name" value="ASN_synthetase/amidase"/>
</dbReference>
<dbReference type="InterPro" id="IPR014729">
    <property type="entry name" value="Rossmann-like_a/b/a_fold"/>
</dbReference>
<keyword evidence="8" id="KW-1185">Reference proteome</keyword>
<dbReference type="GO" id="GO:0005829">
    <property type="term" value="C:cytosol"/>
    <property type="evidence" value="ECO:0007669"/>
    <property type="project" value="TreeGrafter"/>
</dbReference>
<feature type="binding site" evidence="5">
    <location>
        <position position="88"/>
    </location>
    <ligand>
        <name>L-glutamine</name>
        <dbReference type="ChEBI" id="CHEBI:58359"/>
    </ligand>
</feature>
<dbReference type="GO" id="GO:0005524">
    <property type="term" value="F:ATP binding"/>
    <property type="evidence" value="ECO:0007669"/>
    <property type="project" value="UniProtKB-KW"/>
</dbReference>
<sequence length="631" mass="69704">MSVVFGASGCAAPTSADRYSSALGRYPGVRRVGTYHDDVYFVAQGLETGGGAPHVCAGGRHVLALEGWLANREDLARSLDLVGELPADSVMVATALLRWGREALTRLHGDFVLAWWDAVERRLLLAADRTGGRALFYHDVGGLDTGGGIVFANIPGPLFMHPLVPRVLDPAMVARATFTPSLDLQETCFRGVKQLLPGHMLDWTVGAEPRVSRYWRLDPTRRLRLRRDGDYVEAARELLDKVVKEALPREGIAVSMLSGGLDSGAVATTLARLMAPTALHTVTVRPDPASPLPAGKPRQFQDEWDHAQATARLHPSIMAHGVPATLDSLEDLLRSGFHWGGRPPVHLMAAAWMSAGWRQARRLGATTVFVGRAGNATLSASILPTALRPRLMDVPQALYTAALAASNGMNAMPYLRAFAPDWLRDWHASLRGTGAVWQRRTALRREAAERIDMDGVWCSHFSGDRRAAWGRRARLRLMERTWTARTLSACQHFRDGVERRDPLGDVRLAEFCLAIPPDQFTRFGQDRFLARRVLADRLPPEVLQERRTGRQVAEWFDWVSRHRAWLAAELDGIDASALGRDVIDVPRLRAILDDWPANADVAEPRYIQVMNVLGRGVAVGSFIRWAEGSNM</sequence>
<dbReference type="InterPro" id="IPR001962">
    <property type="entry name" value="Asn_synthase"/>
</dbReference>
<keyword evidence="7" id="KW-0436">Ligase</keyword>
<comment type="catalytic activity">
    <reaction evidence="4">
        <text>L-aspartate + L-glutamine + ATP + H2O = L-asparagine + L-glutamate + AMP + diphosphate + H(+)</text>
        <dbReference type="Rhea" id="RHEA:12228"/>
        <dbReference type="ChEBI" id="CHEBI:15377"/>
        <dbReference type="ChEBI" id="CHEBI:15378"/>
        <dbReference type="ChEBI" id="CHEBI:29985"/>
        <dbReference type="ChEBI" id="CHEBI:29991"/>
        <dbReference type="ChEBI" id="CHEBI:30616"/>
        <dbReference type="ChEBI" id="CHEBI:33019"/>
        <dbReference type="ChEBI" id="CHEBI:58048"/>
        <dbReference type="ChEBI" id="CHEBI:58359"/>
        <dbReference type="ChEBI" id="CHEBI:456215"/>
        <dbReference type="EC" id="6.3.5.4"/>
    </reaction>
</comment>
<proteinExistence type="inferred from homology"/>
<comment type="similarity">
    <text evidence="2">Belongs to the asparagine synthetase family.</text>
</comment>
<dbReference type="AlphaFoldDB" id="A0A7X0B0V6"/>
<keyword evidence="5" id="KW-0547">Nucleotide-binding</keyword>
<evidence type="ECO:0000256" key="5">
    <source>
        <dbReference type="PIRSR" id="PIRSR001589-2"/>
    </source>
</evidence>
<dbReference type="PANTHER" id="PTHR43284:SF1">
    <property type="entry name" value="ASPARAGINE SYNTHETASE"/>
    <property type="match status" value="1"/>
</dbReference>
<dbReference type="GO" id="GO:0006529">
    <property type="term" value="P:asparagine biosynthetic process"/>
    <property type="evidence" value="ECO:0007669"/>
    <property type="project" value="InterPro"/>
</dbReference>
<comment type="pathway">
    <text evidence="1">Amino-acid biosynthesis; L-asparagine biosynthesis; L-asparagine from L-aspartate (L-Gln route): step 1/1.</text>
</comment>
<evidence type="ECO:0000256" key="1">
    <source>
        <dbReference type="ARBA" id="ARBA00005187"/>
    </source>
</evidence>
<evidence type="ECO:0000313" key="7">
    <source>
        <dbReference type="EMBL" id="MBB6253717.1"/>
    </source>
</evidence>
<dbReference type="SUPFAM" id="SSF56235">
    <property type="entry name" value="N-terminal nucleophile aminohydrolases (Ntn hydrolases)"/>
    <property type="match status" value="1"/>
</dbReference>
<accession>A0A7X0B0V6</accession>
<dbReference type="InterPro" id="IPR006426">
    <property type="entry name" value="Asn_synth_AEB"/>
</dbReference>
<evidence type="ECO:0000259" key="6">
    <source>
        <dbReference type="Pfam" id="PF00733"/>
    </source>
</evidence>
<gene>
    <name evidence="7" type="ORF">FHS74_004293</name>
</gene>
<dbReference type="Proteomes" id="UP000539175">
    <property type="component" value="Unassembled WGS sequence"/>
</dbReference>
<comment type="caution">
    <text evidence="7">The sequence shown here is derived from an EMBL/GenBank/DDBJ whole genome shotgun (WGS) entry which is preliminary data.</text>
</comment>
<feature type="domain" description="Asparagine synthetase" evidence="6">
    <location>
        <begin position="235"/>
        <end position="598"/>
    </location>
</feature>
<dbReference type="PANTHER" id="PTHR43284">
    <property type="entry name" value="ASPARAGINE SYNTHETASE (GLUTAMINE-HYDROLYZING)"/>
    <property type="match status" value="1"/>
</dbReference>
<dbReference type="RefSeq" id="WP_184804831.1">
    <property type="nucleotide sequence ID" value="NZ_JACIIZ010000013.1"/>
</dbReference>
<evidence type="ECO:0000313" key="8">
    <source>
        <dbReference type="Proteomes" id="UP000539175"/>
    </source>
</evidence>
<evidence type="ECO:0000256" key="4">
    <source>
        <dbReference type="ARBA" id="ARBA00048741"/>
    </source>
</evidence>
<protein>
    <recommendedName>
        <fullName evidence="3">asparagine synthase (glutamine-hydrolyzing)</fullName>
        <ecNumber evidence="3">6.3.5.4</ecNumber>
    </recommendedName>
</protein>
<organism evidence="7 8">
    <name type="scientific">Nitrospirillum iridis</name>
    <dbReference type="NCBI Taxonomy" id="765888"/>
    <lineage>
        <taxon>Bacteria</taxon>
        <taxon>Pseudomonadati</taxon>
        <taxon>Pseudomonadota</taxon>
        <taxon>Alphaproteobacteria</taxon>
        <taxon>Rhodospirillales</taxon>
        <taxon>Azospirillaceae</taxon>
        <taxon>Nitrospirillum</taxon>
    </lineage>
</organism>
<dbReference type="PIRSF" id="PIRSF001589">
    <property type="entry name" value="Asn_synthetase_glu-h"/>
    <property type="match status" value="1"/>
</dbReference>
<dbReference type="Pfam" id="PF13522">
    <property type="entry name" value="GATase_6"/>
    <property type="match status" value="1"/>
</dbReference>
<reference evidence="7 8" key="1">
    <citation type="submission" date="2020-08" db="EMBL/GenBank/DDBJ databases">
        <title>Genomic Encyclopedia of Type Strains, Phase IV (KMG-IV): sequencing the most valuable type-strain genomes for metagenomic binning, comparative biology and taxonomic classification.</title>
        <authorList>
            <person name="Goeker M."/>
        </authorList>
    </citation>
    <scope>NUCLEOTIDE SEQUENCE [LARGE SCALE GENOMIC DNA]</scope>
    <source>
        <strain evidence="7 8">DSM 22198</strain>
    </source>
</reference>
<evidence type="ECO:0000256" key="3">
    <source>
        <dbReference type="ARBA" id="ARBA00012737"/>
    </source>
</evidence>
<evidence type="ECO:0000256" key="2">
    <source>
        <dbReference type="ARBA" id="ARBA00005752"/>
    </source>
</evidence>
<dbReference type="InterPro" id="IPR029055">
    <property type="entry name" value="Ntn_hydrolases_N"/>
</dbReference>